<keyword evidence="3" id="KW-1185">Reference proteome</keyword>
<dbReference type="InterPro" id="IPR007111">
    <property type="entry name" value="NACHT_NTPase"/>
</dbReference>
<dbReference type="Pfam" id="PF05729">
    <property type="entry name" value="NACHT"/>
    <property type="match status" value="1"/>
</dbReference>
<comment type="caution">
    <text evidence="2">The sequence shown here is derived from an EMBL/GenBank/DDBJ whole genome shotgun (WGS) entry which is preliminary data.</text>
</comment>
<accession>X6NPZ7</accession>
<feature type="non-terminal residue" evidence="2">
    <location>
        <position position="1222"/>
    </location>
</feature>
<dbReference type="PANTHER" id="PTHR46312:SF2">
    <property type="entry name" value="NUCLEOTIDE-BINDING OLIGOMERIZATION DOMAIN-CONTAINING PROTEIN 2-LIKE"/>
    <property type="match status" value="1"/>
</dbReference>
<feature type="domain" description="NACHT" evidence="1">
    <location>
        <begin position="117"/>
        <end position="246"/>
    </location>
</feature>
<gene>
    <name evidence="2" type="ORF">RFI_09716</name>
</gene>
<dbReference type="PANTHER" id="PTHR46312">
    <property type="entry name" value="NACHT DOMAIN-CONTAINING PROTEIN"/>
    <property type="match status" value="1"/>
</dbReference>
<dbReference type="Gene3D" id="3.40.50.300">
    <property type="entry name" value="P-loop containing nucleotide triphosphate hydrolases"/>
    <property type="match status" value="1"/>
</dbReference>
<reference evidence="2 3" key="1">
    <citation type="journal article" date="2013" name="Curr. Biol.">
        <title>The Genome of the Foraminiferan Reticulomyxa filosa.</title>
        <authorList>
            <person name="Glockner G."/>
            <person name="Hulsmann N."/>
            <person name="Schleicher M."/>
            <person name="Noegel A.A."/>
            <person name="Eichinger L."/>
            <person name="Gallinger C."/>
            <person name="Pawlowski J."/>
            <person name="Sierra R."/>
            <person name="Euteneuer U."/>
            <person name="Pillet L."/>
            <person name="Moustafa A."/>
            <person name="Platzer M."/>
            <person name="Groth M."/>
            <person name="Szafranski K."/>
            <person name="Schliwa M."/>
        </authorList>
    </citation>
    <scope>NUCLEOTIDE SEQUENCE [LARGE SCALE GENOMIC DNA]</scope>
</reference>
<dbReference type="PROSITE" id="PS50837">
    <property type="entry name" value="NACHT"/>
    <property type="match status" value="1"/>
</dbReference>
<name>X6NPZ7_RETFI</name>
<evidence type="ECO:0000313" key="3">
    <source>
        <dbReference type="Proteomes" id="UP000023152"/>
    </source>
</evidence>
<proteinExistence type="predicted"/>
<evidence type="ECO:0000313" key="2">
    <source>
        <dbReference type="EMBL" id="ETO27417.1"/>
    </source>
</evidence>
<dbReference type="SUPFAM" id="SSF48371">
    <property type="entry name" value="ARM repeat"/>
    <property type="match status" value="1"/>
</dbReference>
<dbReference type="SUPFAM" id="SSF52540">
    <property type="entry name" value="P-loop containing nucleoside triphosphate hydrolases"/>
    <property type="match status" value="1"/>
</dbReference>
<dbReference type="EMBL" id="ASPP01007270">
    <property type="protein sequence ID" value="ETO27417.1"/>
    <property type="molecule type" value="Genomic_DNA"/>
</dbReference>
<dbReference type="InterPro" id="IPR016024">
    <property type="entry name" value="ARM-type_fold"/>
</dbReference>
<sequence length="1222" mass="143702">MNGKDVLEETFRSEVSEIKEEELGQNETAKEKLKRYYKSQDKLVPLFDDPAQCIDTCYIRLVLLDQQQSQQRKGQMNSEEDREWPNALDYSLLHQTAQETVQLENIWNDEASGSTIRHISIRGEAGSGKSVLTQRIAHLWANNQMWNDRFQWILQIPLRKIVNIFDDSKNDDIESQWFKIISELHIPEWDQNDINCILYSMDGLLLLDGFDEIADELQTNIVLQRWLQHCFENNNWHVIMTSRPNATCSHLNNPRMLNVIGFQSQDIQKYVCGYFQNITSSHNNNNSHANALIQKLNHNPSLKLLSHTPLYLRLFCYLERQQITEMKEEKDESLLNTLDDMSLSKLYEKLLESYMKWNWTKYNGTKFKLNEQLMFNIFEMEISYLSHIAWEGLKRGQVIISCEIQQRVLDIIKRRYPRKCISIISQWSRINSFGFLQGQESTNTPHPVDSVYFPHLTFQEWLAAYYLVNCLYEPVESDNHQQVRSILINEQLTPKYAIMISFMAGILYNNIENQNDPSGSGLLYFWKLLHSSPPQIVPIYQLMFYMRCLDACKADTSSSFLPSQLQVCHKSLIDSFQSWLIAWISFDKDKSPVCFDDRILKISLNNLMQLHLPNFQYLFLHSDIHLYITDQIKAFQTQLNTLDDNGLICDRLRLLSHLCVSTHTSNIIIQCVKCCFRNDDFWVRDTCEATLCAISAKLNEKQLDNVLEFLIDGLHNKDKGMHERCGLLLSRILVYLNERQLNVITEQLMNRCKEKKNHICYYCAKLLSNSLVKLNERQFNDIFEYLMKGFNTKDEAVCESCAQAIGILSEKYNKKQLDDSFECVMKRSKDKETYVREACAEAFRELALKLDKEQLDIAFEYLKEELKDERFCYSYIRALEKLSMRLDDKQLEDIFQHSINGLKKESRFTRLLETFAMKFNKKHWDTIFEILMDGFQNKNGYDYKTSSYLIEAIPMKLGTQKCNDIFRAMFNGLKNNKAFYPCATAFKKLFPQLDERQLDDFFKYSMNYLRYETGFHQSRGFLFLEAPRILNESSCAKMIGTIVEKLSEIQINDVFKILMKKLEDKHENIDIRSPYAQALSRMSAKLNDKQLCIFVKSLLEAIKSSSKEERKWMNQILLTISDDIWKRVTICVLKGNMKKEEENSIWEWFFGNNQNTIEEKNKEMQTFTFGLLIFNPRIQLNFNDDNIDSDALNHNTNGLIMIFPILILIIQIYHSHNHNFSK</sequence>
<dbReference type="OrthoDB" id="120976at2759"/>
<evidence type="ECO:0000259" key="1">
    <source>
        <dbReference type="PROSITE" id="PS50837"/>
    </source>
</evidence>
<dbReference type="AlphaFoldDB" id="X6NPZ7"/>
<protein>
    <submittedName>
        <fullName evidence="2">NACHT family NTPase</fullName>
    </submittedName>
</protein>
<organism evidence="2 3">
    <name type="scientific">Reticulomyxa filosa</name>
    <dbReference type="NCBI Taxonomy" id="46433"/>
    <lineage>
        <taxon>Eukaryota</taxon>
        <taxon>Sar</taxon>
        <taxon>Rhizaria</taxon>
        <taxon>Retaria</taxon>
        <taxon>Foraminifera</taxon>
        <taxon>Monothalamids</taxon>
        <taxon>Reticulomyxidae</taxon>
        <taxon>Reticulomyxa</taxon>
    </lineage>
</organism>
<dbReference type="InterPro" id="IPR011989">
    <property type="entry name" value="ARM-like"/>
</dbReference>
<dbReference type="Gene3D" id="1.25.10.10">
    <property type="entry name" value="Leucine-rich Repeat Variant"/>
    <property type="match status" value="2"/>
</dbReference>
<dbReference type="InterPro" id="IPR027417">
    <property type="entry name" value="P-loop_NTPase"/>
</dbReference>
<dbReference type="Proteomes" id="UP000023152">
    <property type="component" value="Unassembled WGS sequence"/>
</dbReference>